<keyword evidence="3" id="KW-0050">Antiport</keyword>
<dbReference type="EMBL" id="CP022163">
    <property type="protein sequence ID" value="ATB30951.1"/>
    <property type="molecule type" value="Genomic_DNA"/>
</dbReference>
<gene>
    <name evidence="11" type="ORF">MEBOL_004413</name>
</gene>
<name>A0A250IIF8_9BACT</name>
<sequence>MTAKFGTDLTTGSIPRHIVTFSLPMLIGSLVQTGSSFINAIWVGQFLGTGALAAVTVSFPIVFTLFGIGMGMTLATNVLVSQSVGAKRGDELRRAVDSTTVIVVGLGTLLTLLGEYFAPHILRAMDTPANVLDVAVGYLRIFLLSMPFTFGLMAMRSMYQGLGDSKTSLYFLFAAVVIATVLDPILIFGWLGMPRLGLIGTAWATLFAQAAVFIAAVAYMHISKSPIAPGWPRAPNLGPMIWRTLRIGAPASVQQCMVSLGMLVVTGVVNGFGELSTAAFGAASRIDQIAFMPAINFGMAISTLAGQNLGAGHEGRVRQIFKWGCAFSGAITLVISALVVLFPEALLRIFIQEPTVVELGSSYLRIVGACYVVSGITFVSNGIINGSGATLVTTLISMVTLWAVRVPLAYTLSHQMNSVKGIWYAIGLSFFVSLSASMAYYFSGKWKKALNKKNAEPQAEPAAPLVAPVAPEAAGVLAKKAGEG</sequence>
<reference evidence="11 12" key="1">
    <citation type="submission" date="2017-06" db="EMBL/GenBank/DDBJ databases">
        <authorList>
            <person name="Kim H.J."/>
            <person name="Triplett B.A."/>
        </authorList>
    </citation>
    <scope>NUCLEOTIDE SEQUENCE [LARGE SCALE GENOMIC DNA]</scope>
    <source>
        <strain evidence="11 12">DSM 14713</strain>
    </source>
</reference>
<feature type="transmembrane region" description="Helical" evidence="10">
    <location>
        <begin position="362"/>
        <end position="384"/>
    </location>
</feature>
<dbReference type="GO" id="GO:0042910">
    <property type="term" value="F:xenobiotic transmembrane transporter activity"/>
    <property type="evidence" value="ECO:0007669"/>
    <property type="project" value="InterPro"/>
</dbReference>
<evidence type="ECO:0000313" key="11">
    <source>
        <dbReference type="EMBL" id="ATB30951.1"/>
    </source>
</evidence>
<feature type="transmembrane region" description="Helical" evidence="10">
    <location>
        <begin position="169"/>
        <end position="191"/>
    </location>
</feature>
<dbReference type="RefSeq" id="WP_095979344.1">
    <property type="nucleotide sequence ID" value="NZ_CP022163.1"/>
</dbReference>
<dbReference type="InterPro" id="IPR048279">
    <property type="entry name" value="MdtK-like"/>
</dbReference>
<organism evidence="11 12">
    <name type="scientific">Melittangium boletus DSM 14713</name>
    <dbReference type="NCBI Taxonomy" id="1294270"/>
    <lineage>
        <taxon>Bacteria</taxon>
        <taxon>Pseudomonadati</taxon>
        <taxon>Myxococcota</taxon>
        <taxon>Myxococcia</taxon>
        <taxon>Myxococcales</taxon>
        <taxon>Cystobacterineae</taxon>
        <taxon>Archangiaceae</taxon>
        <taxon>Melittangium</taxon>
    </lineage>
</organism>
<keyword evidence="4" id="KW-1003">Cell membrane</keyword>
<protein>
    <recommendedName>
        <fullName evidence="9">Multidrug-efflux transporter</fullName>
    </recommendedName>
</protein>
<feature type="transmembrane region" description="Helical" evidence="10">
    <location>
        <begin position="50"/>
        <end position="80"/>
    </location>
</feature>
<feature type="transmembrane region" description="Helical" evidence="10">
    <location>
        <begin position="21"/>
        <end position="44"/>
    </location>
</feature>
<dbReference type="OrthoDB" id="9805232at2"/>
<evidence type="ECO:0000256" key="1">
    <source>
        <dbReference type="ARBA" id="ARBA00004651"/>
    </source>
</evidence>
<dbReference type="Proteomes" id="UP000217289">
    <property type="component" value="Chromosome"/>
</dbReference>
<keyword evidence="12" id="KW-1185">Reference proteome</keyword>
<dbReference type="Pfam" id="PF01554">
    <property type="entry name" value="MatE"/>
    <property type="match status" value="2"/>
</dbReference>
<evidence type="ECO:0000256" key="7">
    <source>
        <dbReference type="ARBA" id="ARBA00023065"/>
    </source>
</evidence>
<evidence type="ECO:0000256" key="6">
    <source>
        <dbReference type="ARBA" id="ARBA00022989"/>
    </source>
</evidence>
<dbReference type="InterPro" id="IPR050222">
    <property type="entry name" value="MATE_MdtK"/>
</dbReference>
<dbReference type="PIRSF" id="PIRSF006603">
    <property type="entry name" value="DinF"/>
    <property type="match status" value="1"/>
</dbReference>
<dbReference type="PANTHER" id="PTHR43298:SF2">
    <property type="entry name" value="FMN_FAD EXPORTER YEEO-RELATED"/>
    <property type="match status" value="1"/>
</dbReference>
<evidence type="ECO:0000256" key="3">
    <source>
        <dbReference type="ARBA" id="ARBA00022449"/>
    </source>
</evidence>
<dbReference type="PANTHER" id="PTHR43298">
    <property type="entry name" value="MULTIDRUG RESISTANCE PROTEIN NORM-RELATED"/>
    <property type="match status" value="1"/>
</dbReference>
<dbReference type="CDD" id="cd13138">
    <property type="entry name" value="MATE_yoeA_like"/>
    <property type="match status" value="1"/>
</dbReference>
<evidence type="ECO:0000256" key="4">
    <source>
        <dbReference type="ARBA" id="ARBA00022475"/>
    </source>
</evidence>
<dbReference type="AlphaFoldDB" id="A0A250IIF8"/>
<keyword evidence="8 10" id="KW-0472">Membrane</keyword>
<evidence type="ECO:0000256" key="9">
    <source>
        <dbReference type="ARBA" id="ARBA00031636"/>
    </source>
</evidence>
<dbReference type="InterPro" id="IPR002528">
    <property type="entry name" value="MATE_fam"/>
</dbReference>
<keyword evidence="6 10" id="KW-1133">Transmembrane helix</keyword>
<feature type="transmembrane region" description="Helical" evidence="10">
    <location>
        <begin position="422"/>
        <end position="443"/>
    </location>
</feature>
<accession>A0A250IIF8</accession>
<feature type="transmembrane region" description="Helical" evidence="10">
    <location>
        <begin position="323"/>
        <end position="342"/>
    </location>
</feature>
<evidence type="ECO:0000256" key="10">
    <source>
        <dbReference type="SAM" id="Phobius"/>
    </source>
</evidence>
<keyword evidence="7" id="KW-0406">Ion transport</keyword>
<dbReference type="GO" id="GO:0005886">
    <property type="term" value="C:plasma membrane"/>
    <property type="evidence" value="ECO:0007669"/>
    <property type="project" value="UniProtKB-SubCell"/>
</dbReference>
<dbReference type="GO" id="GO:0006811">
    <property type="term" value="P:monoatomic ion transport"/>
    <property type="evidence" value="ECO:0007669"/>
    <property type="project" value="UniProtKB-KW"/>
</dbReference>
<evidence type="ECO:0000256" key="8">
    <source>
        <dbReference type="ARBA" id="ARBA00023136"/>
    </source>
</evidence>
<keyword evidence="2" id="KW-0813">Transport</keyword>
<dbReference type="NCBIfam" id="TIGR00797">
    <property type="entry name" value="matE"/>
    <property type="match status" value="1"/>
</dbReference>
<feature type="transmembrane region" description="Helical" evidence="10">
    <location>
        <begin position="138"/>
        <end position="157"/>
    </location>
</feature>
<feature type="transmembrane region" description="Helical" evidence="10">
    <location>
        <begin position="391"/>
        <end position="410"/>
    </location>
</feature>
<proteinExistence type="predicted"/>
<dbReference type="GO" id="GO:0015297">
    <property type="term" value="F:antiporter activity"/>
    <property type="evidence" value="ECO:0007669"/>
    <property type="project" value="UniProtKB-KW"/>
</dbReference>
<evidence type="ECO:0000256" key="5">
    <source>
        <dbReference type="ARBA" id="ARBA00022692"/>
    </source>
</evidence>
<dbReference type="KEGG" id="mbd:MEBOL_004413"/>
<feature type="transmembrane region" description="Helical" evidence="10">
    <location>
        <begin position="197"/>
        <end position="219"/>
    </location>
</feature>
<keyword evidence="5 10" id="KW-0812">Transmembrane</keyword>
<feature type="transmembrane region" description="Helical" evidence="10">
    <location>
        <begin position="101"/>
        <end position="118"/>
    </location>
</feature>
<evidence type="ECO:0000313" key="12">
    <source>
        <dbReference type="Proteomes" id="UP000217289"/>
    </source>
</evidence>
<comment type="subcellular location">
    <subcellularLocation>
        <location evidence="1">Cell membrane</location>
        <topology evidence="1">Multi-pass membrane protein</topology>
    </subcellularLocation>
</comment>
<evidence type="ECO:0000256" key="2">
    <source>
        <dbReference type="ARBA" id="ARBA00022448"/>
    </source>
</evidence>